<dbReference type="PROSITE" id="PS51186">
    <property type="entry name" value="GNAT"/>
    <property type="match status" value="1"/>
</dbReference>
<dbReference type="CDD" id="cd04301">
    <property type="entry name" value="NAT_SF"/>
    <property type="match status" value="1"/>
</dbReference>
<evidence type="ECO:0000259" key="1">
    <source>
        <dbReference type="PROSITE" id="PS51186"/>
    </source>
</evidence>
<evidence type="ECO:0000313" key="3">
    <source>
        <dbReference type="EMBL" id="CAF3608573.1"/>
    </source>
</evidence>
<accession>A0A818NSG9</accession>
<evidence type="ECO:0000313" key="2">
    <source>
        <dbReference type="EMBL" id="CAF1490947.1"/>
    </source>
</evidence>
<comment type="caution">
    <text evidence="3">The sequence shown here is derived from an EMBL/GenBank/DDBJ whole genome shotgun (WGS) entry which is preliminary data.</text>
</comment>
<dbReference type="OrthoDB" id="10039976at2759"/>
<dbReference type="Proteomes" id="UP000663882">
    <property type="component" value="Unassembled WGS sequence"/>
</dbReference>
<protein>
    <recommendedName>
        <fullName evidence="1">N-acetyltransferase domain-containing protein</fullName>
    </recommendedName>
</protein>
<dbReference type="Gene3D" id="3.40.630.30">
    <property type="match status" value="1"/>
</dbReference>
<dbReference type="InterPro" id="IPR000182">
    <property type="entry name" value="GNAT_dom"/>
</dbReference>
<dbReference type="EMBL" id="CAJOAX010000529">
    <property type="protein sequence ID" value="CAF3608573.1"/>
    <property type="molecule type" value="Genomic_DNA"/>
</dbReference>
<dbReference type="EMBL" id="CAJNOO010009316">
    <property type="protein sequence ID" value="CAF1490947.1"/>
    <property type="molecule type" value="Genomic_DNA"/>
</dbReference>
<dbReference type="Pfam" id="PF13508">
    <property type="entry name" value="Acetyltransf_7"/>
    <property type="match status" value="1"/>
</dbReference>
<sequence>MSNLEPITIRSAMLTDLPIMFKLMDDALESPSDDGEIEQRLERWSTRFNKDSPFIFYVVMNETKNMIGWCSGRPTLECNRTVDDETYDCEVGHMFILKEYQHRGIGRELWKIVWNEILIRFNPKNLIVWSVDKEQAHQFYLSLGGTPIGKKQVEDTILTAYVWNDLKLYQSTNFLMFK</sequence>
<reference evidence="3" key="1">
    <citation type="submission" date="2021-02" db="EMBL/GenBank/DDBJ databases">
        <authorList>
            <person name="Nowell W R."/>
        </authorList>
    </citation>
    <scope>NUCLEOTIDE SEQUENCE</scope>
</reference>
<feature type="domain" description="N-acetyltransferase" evidence="1">
    <location>
        <begin position="7"/>
        <end position="169"/>
    </location>
</feature>
<evidence type="ECO:0000313" key="4">
    <source>
        <dbReference type="Proteomes" id="UP000663823"/>
    </source>
</evidence>
<name>A0A818NSG9_9BILA</name>
<dbReference type="Proteomes" id="UP000663823">
    <property type="component" value="Unassembled WGS sequence"/>
</dbReference>
<dbReference type="SUPFAM" id="SSF55729">
    <property type="entry name" value="Acyl-CoA N-acyltransferases (Nat)"/>
    <property type="match status" value="1"/>
</dbReference>
<dbReference type="InterPro" id="IPR016181">
    <property type="entry name" value="Acyl_CoA_acyltransferase"/>
</dbReference>
<proteinExistence type="predicted"/>
<dbReference type="GO" id="GO:0016747">
    <property type="term" value="F:acyltransferase activity, transferring groups other than amino-acyl groups"/>
    <property type="evidence" value="ECO:0007669"/>
    <property type="project" value="InterPro"/>
</dbReference>
<organism evidence="3 4">
    <name type="scientific">Rotaria sordida</name>
    <dbReference type="NCBI Taxonomy" id="392033"/>
    <lineage>
        <taxon>Eukaryota</taxon>
        <taxon>Metazoa</taxon>
        <taxon>Spiralia</taxon>
        <taxon>Gnathifera</taxon>
        <taxon>Rotifera</taxon>
        <taxon>Eurotatoria</taxon>
        <taxon>Bdelloidea</taxon>
        <taxon>Philodinida</taxon>
        <taxon>Philodinidae</taxon>
        <taxon>Rotaria</taxon>
    </lineage>
</organism>
<gene>
    <name evidence="3" type="ORF">OTI717_LOCUS7179</name>
    <name evidence="2" type="ORF">RFH988_LOCUS38399</name>
</gene>
<dbReference type="AlphaFoldDB" id="A0A818NSG9"/>